<dbReference type="Proteomes" id="UP000270094">
    <property type="component" value="Unassembled WGS sequence"/>
</dbReference>
<evidence type="ECO:0000313" key="1">
    <source>
        <dbReference type="EMBL" id="VDM82006.1"/>
    </source>
</evidence>
<dbReference type="EMBL" id="UYYB01115572">
    <property type="protein sequence ID" value="VDM82006.1"/>
    <property type="molecule type" value="Genomic_DNA"/>
</dbReference>
<accession>A0A3P7JF66</accession>
<dbReference type="AlphaFoldDB" id="A0A3P7JF66"/>
<sequence>MSLLLSCFQSFLKKSKYRWPGFDGVKYELARSLCSLQDIYPNFSVSTIVKKPGGVDDVAQQPQKFTVIVDQAGESKLAVDE</sequence>
<protein>
    <submittedName>
        <fullName evidence="1">Uncharacterized protein</fullName>
    </submittedName>
</protein>
<keyword evidence="2" id="KW-1185">Reference proteome</keyword>
<reference evidence="1 2" key="1">
    <citation type="submission" date="2018-11" db="EMBL/GenBank/DDBJ databases">
        <authorList>
            <consortium name="Pathogen Informatics"/>
        </authorList>
    </citation>
    <scope>NUCLEOTIDE SEQUENCE [LARGE SCALE GENOMIC DNA]</scope>
</reference>
<organism evidence="1 2">
    <name type="scientific">Strongylus vulgaris</name>
    <name type="common">Blood worm</name>
    <dbReference type="NCBI Taxonomy" id="40348"/>
    <lineage>
        <taxon>Eukaryota</taxon>
        <taxon>Metazoa</taxon>
        <taxon>Ecdysozoa</taxon>
        <taxon>Nematoda</taxon>
        <taxon>Chromadorea</taxon>
        <taxon>Rhabditida</taxon>
        <taxon>Rhabditina</taxon>
        <taxon>Rhabditomorpha</taxon>
        <taxon>Strongyloidea</taxon>
        <taxon>Strongylidae</taxon>
        <taxon>Strongylus</taxon>
    </lineage>
</organism>
<name>A0A3P7JF66_STRVU</name>
<proteinExistence type="predicted"/>
<gene>
    <name evidence="1" type="ORF">SVUK_LOCUS17004</name>
</gene>
<evidence type="ECO:0000313" key="2">
    <source>
        <dbReference type="Proteomes" id="UP000270094"/>
    </source>
</evidence>
<dbReference type="OrthoDB" id="10529423at2759"/>